<sequence>MKKALASSIHALRQQVRDLTNKRKKNMGTGATNNPGVESRVVRTHELEIKKVTPGNEKSPSLPVSQVVTVNSIPVGSSQVASRTVATVSQGKVSCDATGKPGKDGAQDKASPVKRKMVPSGPGAAKVAKVEVESPAVQERGVSSVARRPEAVDVEAGEKLDEMKALCPHDLLGRCNDSACQYQHLPSARPSLPAAPKGCIQGTEPVVATTTLQGGLGKRGASSGKTGARVKVVGDGGVGRSVPHNLTADVVKTVPLEPCIQSSVPEILTADSVKTVPQRLTADVVKTVPSETCIQSSVSQKLTVDVVKTVPSDSCIQTSVQERLTVDVVKTVPSETCIQSSVPQRLTVDVVKTMPPDSCIQSSVPERLTVDVVKTVPSEPHIQSSCQKG</sequence>
<proteinExistence type="predicted"/>
<evidence type="ECO:0000313" key="4">
    <source>
        <dbReference type="Proteomes" id="UP000770661"/>
    </source>
</evidence>
<reference evidence="3" key="1">
    <citation type="submission" date="2020-07" db="EMBL/GenBank/DDBJ databases">
        <title>The High-quality genome of the commercially important snow crab, Chionoecetes opilio.</title>
        <authorList>
            <person name="Jeong J.-H."/>
            <person name="Ryu S."/>
        </authorList>
    </citation>
    <scope>NUCLEOTIDE SEQUENCE</scope>
    <source>
        <strain evidence="3">MADBK_172401_WGS</strain>
        <tissue evidence="3">Digestive gland</tissue>
    </source>
</reference>
<organism evidence="3 4">
    <name type="scientific">Chionoecetes opilio</name>
    <name type="common">Atlantic snow crab</name>
    <name type="synonym">Cancer opilio</name>
    <dbReference type="NCBI Taxonomy" id="41210"/>
    <lineage>
        <taxon>Eukaryota</taxon>
        <taxon>Metazoa</taxon>
        <taxon>Ecdysozoa</taxon>
        <taxon>Arthropoda</taxon>
        <taxon>Crustacea</taxon>
        <taxon>Multicrustacea</taxon>
        <taxon>Malacostraca</taxon>
        <taxon>Eumalacostraca</taxon>
        <taxon>Eucarida</taxon>
        <taxon>Decapoda</taxon>
        <taxon>Pleocyemata</taxon>
        <taxon>Brachyura</taxon>
        <taxon>Eubrachyura</taxon>
        <taxon>Majoidea</taxon>
        <taxon>Majidae</taxon>
        <taxon>Chionoecetes</taxon>
    </lineage>
</organism>
<dbReference type="InterPro" id="IPR019607">
    <property type="entry name" value="Putative_zinc-finger_domain"/>
</dbReference>
<comment type="caution">
    <text evidence="3">The sequence shown here is derived from an EMBL/GenBank/DDBJ whole genome shotgun (WGS) entry which is preliminary data.</text>
</comment>
<evidence type="ECO:0000256" key="1">
    <source>
        <dbReference type="SAM" id="MobiDB-lite"/>
    </source>
</evidence>
<dbReference type="AlphaFoldDB" id="A0A8J4Y6I7"/>
<dbReference type="OrthoDB" id="8197317at2759"/>
<keyword evidence="4" id="KW-1185">Reference proteome</keyword>
<evidence type="ECO:0000259" key="2">
    <source>
        <dbReference type="Pfam" id="PF10650"/>
    </source>
</evidence>
<dbReference type="Proteomes" id="UP000770661">
    <property type="component" value="Unassembled WGS sequence"/>
</dbReference>
<feature type="region of interest" description="Disordered" evidence="1">
    <location>
        <begin position="96"/>
        <end position="122"/>
    </location>
</feature>
<protein>
    <recommendedName>
        <fullName evidence="2">Putative zinc-finger domain-containing protein</fullName>
    </recommendedName>
</protein>
<gene>
    <name evidence="3" type="ORF">GWK47_047200</name>
</gene>
<accession>A0A8J4Y6I7</accession>
<name>A0A8J4Y6I7_CHIOP</name>
<dbReference type="EMBL" id="JACEEZ010011903">
    <property type="protein sequence ID" value="KAG0721078.1"/>
    <property type="molecule type" value="Genomic_DNA"/>
</dbReference>
<feature type="domain" description="Putative zinc-finger" evidence="2">
    <location>
        <begin position="166"/>
        <end position="185"/>
    </location>
</feature>
<evidence type="ECO:0000313" key="3">
    <source>
        <dbReference type="EMBL" id="KAG0721078.1"/>
    </source>
</evidence>
<dbReference type="Pfam" id="PF10650">
    <property type="entry name" value="zf-C3H1"/>
    <property type="match status" value="1"/>
</dbReference>